<evidence type="ECO:0000313" key="3">
    <source>
        <dbReference type="Proteomes" id="UP001500466"/>
    </source>
</evidence>
<evidence type="ECO:0000313" key="2">
    <source>
        <dbReference type="EMBL" id="GAA4997369.1"/>
    </source>
</evidence>
<dbReference type="InterPro" id="IPR006680">
    <property type="entry name" value="Amidohydro-rel"/>
</dbReference>
<dbReference type="InterPro" id="IPR011059">
    <property type="entry name" value="Metal-dep_hydrolase_composite"/>
</dbReference>
<dbReference type="InterPro" id="IPR032466">
    <property type="entry name" value="Metal_Hydrolase"/>
</dbReference>
<dbReference type="SUPFAM" id="SSF51338">
    <property type="entry name" value="Composite domain of metallo-dependent hydrolases"/>
    <property type="match status" value="1"/>
</dbReference>
<dbReference type="EMBL" id="BAABHS010000068">
    <property type="protein sequence ID" value="GAA4997369.1"/>
    <property type="molecule type" value="Genomic_DNA"/>
</dbReference>
<protein>
    <submittedName>
        <fullName evidence="2">Amidohydrolase family protein</fullName>
    </submittedName>
</protein>
<keyword evidence="3" id="KW-1185">Reference proteome</keyword>
<dbReference type="SUPFAM" id="SSF51556">
    <property type="entry name" value="Metallo-dependent hydrolases"/>
    <property type="match status" value="1"/>
</dbReference>
<reference evidence="3" key="1">
    <citation type="journal article" date="2019" name="Int. J. Syst. Evol. Microbiol.">
        <title>The Global Catalogue of Microorganisms (GCM) 10K type strain sequencing project: providing services to taxonomists for standard genome sequencing and annotation.</title>
        <authorList>
            <consortium name="The Broad Institute Genomics Platform"/>
            <consortium name="The Broad Institute Genome Sequencing Center for Infectious Disease"/>
            <person name="Wu L."/>
            <person name="Ma J."/>
        </authorList>
    </citation>
    <scope>NUCLEOTIDE SEQUENCE [LARGE SCALE GENOMIC DNA]</scope>
    <source>
        <strain evidence="3">JCM 17986</strain>
    </source>
</reference>
<accession>A0ABP9IHX2</accession>
<dbReference type="PANTHER" id="PTHR43135">
    <property type="entry name" value="ALPHA-D-RIBOSE 1-METHYLPHOSPHONATE 5-TRIPHOSPHATE DIPHOSPHATASE"/>
    <property type="match status" value="1"/>
</dbReference>
<name>A0ABP9IHX2_9ACTN</name>
<feature type="domain" description="Amidohydrolase-related" evidence="1">
    <location>
        <begin position="55"/>
        <end position="406"/>
    </location>
</feature>
<dbReference type="CDD" id="cd01299">
    <property type="entry name" value="Met_dep_hydrolase_A"/>
    <property type="match status" value="1"/>
</dbReference>
<dbReference type="PANTHER" id="PTHR43135:SF3">
    <property type="entry name" value="ALPHA-D-RIBOSE 1-METHYLPHOSPHONATE 5-TRIPHOSPHATE DIPHOSPHATASE"/>
    <property type="match status" value="1"/>
</dbReference>
<dbReference type="Proteomes" id="UP001500466">
    <property type="component" value="Unassembled WGS sequence"/>
</dbReference>
<comment type="caution">
    <text evidence="2">The sequence shown here is derived from an EMBL/GenBank/DDBJ whole genome shotgun (WGS) entry which is preliminary data.</text>
</comment>
<dbReference type="RefSeq" id="WP_345681117.1">
    <property type="nucleotide sequence ID" value="NZ_BAABHS010000068.1"/>
</dbReference>
<dbReference type="InterPro" id="IPR057744">
    <property type="entry name" value="OTAase-like"/>
</dbReference>
<proteinExistence type="predicted"/>
<dbReference type="Gene3D" id="2.30.40.10">
    <property type="entry name" value="Urease, subunit C, domain 1"/>
    <property type="match status" value="1"/>
</dbReference>
<dbReference type="InterPro" id="IPR051781">
    <property type="entry name" value="Metallo-dep_Hydrolase"/>
</dbReference>
<sequence length="412" mass="43617">MGRLVLTGANLLDGVNPAAADRAVVVEDGRIAEVAASSAVVPRDGDRVVDLSGKTVMPGMFTCHFHATYHELGSRPNVPYGNEYPPSYQALIAAKNLRTALEHGYTGVVGAGASNEVEGGVKRAIEDGLIPGPRFWPSGRELSTTGHANDGVPWHWGMPAPGAVRLCDGADGFRIGVREEIKRGAEVIKLFVTGGHGTTAPKDRIEMTRDELAAAIETAHSRGALIRAHLVNKPAIMMALDLGIDIVDHCDEMDDEVVAALVETGAFVVPSLHFPKHFLELMGDGLGFAADAIRADLAHMYEEIPKAQAAGVKFVLGDDYGAIGFAHGMYGREFRLYTEHAGVSPLEVIGWATVNGAQLARRGHDLGSVEVGKLADLVVLDRDPSVDVSVLVDGTPRAVLKGGEVVHGQLGD</sequence>
<dbReference type="Pfam" id="PF01979">
    <property type="entry name" value="Amidohydro_1"/>
    <property type="match status" value="1"/>
</dbReference>
<evidence type="ECO:0000259" key="1">
    <source>
        <dbReference type="Pfam" id="PF01979"/>
    </source>
</evidence>
<organism evidence="2 3">
    <name type="scientific">Yinghuangia aomiensis</name>
    <dbReference type="NCBI Taxonomy" id="676205"/>
    <lineage>
        <taxon>Bacteria</taxon>
        <taxon>Bacillati</taxon>
        <taxon>Actinomycetota</taxon>
        <taxon>Actinomycetes</taxon>
        <taxon>Kitasatosporales</taxon>
        <taxon>Streptomycetaceae</taxon>
        <taxon>Yinghuangia</taxon>
    </lineage>
</organism>
<dbReference type="Gene3D" id="3.20.20.140">
    <property type="entry name" value="Metal-dependent hydrolases"/>
    <property type="match status" value="1"/>
</dbReference>
<gene>
    <name evidence="2" type="ORF">GCM10023205_83370</name>
</gene>